<sequence length="513" mass="55231">MPSTQSMSPLTTAPFSVRRQQIEALRDQFTGRTTSYPRADGTIGPRTYLDSAASNLRFRGAEAVVEDAMQHYANTHSHLHHGARIMTEAYAQAHDAVLQFVGAPDDYTAIFCGTGVTGGLNRMARVLAAQHPERDVAITTLMEHHANDLPHRKHLRKVVHVPLQVDPDGNAGRVDMTALRAAIHEHGDRLNYVAVTAASNVTGIANPVHAIAEAAHDVGALCVVDAAQSAAHRPIRITGDAPGEALDVMCLSGHKIYAPGSPGLIVARKALFDNHEPEVVGGGIVEFVDAKRYDVTSALPDREEAGTPNLPGSLLLGATLRILQRVGMDAIEADEQALTQYAMSALNEIDGLTIYGSHRLEVAERIGVITLNLHDLPHGLVTAALNDYFGIAVRNECFCAQPFVRQLLGIADEQGIAPTSCTDTCGPRTQPGMVRLSFGLYNTRADVDTAVKALRDLAARPDWYRERYRPVDDGSGDWVHTTFQAPASDTFDLNAAADQWLAAHAPVPDTADA</sequence>
<organism evidence="3 4">
    <name type="scientific">Longimonas halophila</name>
    <dbReference type="NCBI Taxonomy" id="1469170"/>
    <lineage>
        <taxon>Bacteria</taxon>
        <taxon>Pseudomonadati</taxon>
        <taxon>Rhodothermota</taxon>
        <taxon>Rhodothermia</taxon>
        <taxon>Rhodothermales</taxon>
        <taxon>Salisaetaceae</taxon>
        <taxon>Longimonas</taxon>
    </lineage>
</organism>
<dbReference type="Gene3D" id="3.90.1150.10">
    <property type="entry name" value="Aspartate Aminotransferase, domain 1"/>
    <property type="match status" value="1"/>
</dbReference>
<evidence type="ECO:0000313" key="4">
    <source>
        <dbReference type="Proteomes" id="UP000221024"/>
    </source>
</evidence>
<reference evidence="3 4" key="1">
    <citation type="submission" date="2017-10" db="EMBL/GenBank/DDBJ databases">
        <title>Draft genome of Longimonas halophila.</title>
        <authorList>
            <person name="Goh K.M."/>
            <person name="Shamsir M.S."/>
            <person name="Lim S.W."/>
        </authorList>
    </citation>
    <scope>NUCLEOTIDE SEQUENCE [LARGE SCALE GENOMIC DNA]</scope>
    <source>
        <strain evidence="3 4">KCTC 42399</strain>
    </source>
</reference>
<dbReference type="PANTHER" id="PTHR43586:SF8">
    <property type="entry name" value="CYSTEINE DESULFURASE 1, CHLOROPLASTIC"/>
    <property type="match status" value="1"/>
</dbReference>
<evidence type="ECO:0000259" key="2">
    <source>
        <dbReference type="Pfam" id="PF00266"/>
    </source>
</evidence>
<keyword evidence="3" id="KW-0808">Transferase</keyword>
<gene>
    <name evidence="3" type="ORF">CRI93_09060</name>
</gene>
<dbReference type="InterPro" id="IPR015421">
    <property type="entry name" value="PyrdxlP-dep_Trfase_major"/>
</dbReference>
<feature type="domain" description="Aminotransferase class V" evidence="2">
    <location>
        <begin position="47"/>
        <end position="448"/>
    </location>
</feature>
<keyword evidence="3" id="KW-0032">Aminotransferase</keyword>
<dbReference type="Pfam" id="PF00266">
    <property type="entry name" value="Aminotran_5"/>
    <property type="match status" value="1"/>
</dbReference>
<accession>A0A2H3P0H1</accession>
<keyword evidence="1" id="KW-0663">Pyridoxal phosphate</keyword>
<dbReference type="Gene3D" id="3.40.640.10">
    <property type="entry name" value="Type I PLP-dependent aspartate aminotransferase-like (Major domain)"/>
    <property type="match status" value="1"/>
</dbReference>
<dbReference type="InterPro" id="IPR015424">
    <property type="entry name" value="PyrdxlP-dep_Trfase"/>
</dbReference>
<name>A0A2H3P0H1_9BACT</name>
<proteinExistence type="predicted"/>
<dbReference type="Proteomes" id="UP000221024">
    <property type="component" value="Unassembled WGS sequence"/>
</dbReference>
<dbReference type="EMBL" id="PDEP01000007">
    <property type="protein sequence ID" value="PEN06776.1"/>
    <property type="molecule type" value="Genomic_DNA"/>
</dbReference>
<dbReference type="InterPro" id="IPR015422">
    <property type="entry name" value="PyrdxlP-dep_Trfase_small"/>
</dbReference>
<evidence type="ECO:0000313" key="3">
    <source>
        <dbReference type="EMBL" id="PEN06776.1"/>
    </source>
</evidence>
<dbReference type="OrthoDB" id="9804366at2"/>
<evidence type="ECO:0000256" key="1">
    <source>
        <dbReference type="ARBA" id="ARBA00022898"/>
    </source>
</evidence>
<dbReference type="RefSeq" id="WP_098062302.1">
    <property type="nucleotide sequence ID" value="NZ_PDEP01000007.1"/>
</dbReference>
<protein>
    <submittedName>
        <fullName evidence="3">Aminotransferase</fullName>
    </submittedName>
</protein>
<dbReference type="GO" id="GO:0008483">
    <property type="term" value="F:transaminase activity"/>
    <property type="evidence" value="ECO:0007669"/>
    <property type="project" value="UniProtKB-KW"/>
</dbReference>
<dbReference type="InterPro" id="IPR000192">
    <property type="entry name" value="Aminotrans_V_dom"/>
</dbReference>
<dbReference type="PANTHER" id="PTHR43586">
    <property type="entry name" value="CYSTEINE DESULFURASE"/>
    <property type="match status" value="1"/>
</dbReference>
<keyword evidence="4" id="KW-1185">Reference proteome</keyword>
<dbReference type="SUPFAM" id="SSF53383">
    <property type="entry name" value="PLP-dependent transferases"/>
    <property type="match status" value="1"/>
</dbReference>
<comment type="caution">
    <text evidence="3">The sequence shown here is derived from an EMBL/GenBank/DDBJ whole genome shotgun (WGS) entry which is preliminary data.</text>
</comment>
<dbReference type="AlphaFoldDB" id="A0A2H3P0H1"/>